<evidence type="ECO:0000256" key="11">
    <source>
        <dbReference type="ARBA" id="ARBA00023268"/>
    </source>
</evidence>
<dbReference type="OrthoDB" id="9800855at2"/>
<keyword evidence="16" id="KW-1185">Reference proteome</keyword>
<dbReference type="InterPro" id="IPR000214">
    <property type="entry name" value="Znf_DNA_glyclase/AP_lyase"/>
</dbReference>
<evidence type="ECO:0000313" key="15">
    <source>
        <dbReference type="EMBL" id="RAW00081.1"/>
    </source>
</evidence>
<evidence type="ECO:0000256" key="6">
    <source>
        <dbReference type="ARBA" id="ARBA00022801"/>
    </source>
</evidence>
<name>A0A364Y0G5_9BACT</name>
<dbReference type="PANTHER" id="PTHR22993:SF9">
    <property type="entry name" value="FORMAMIDOPYRIMIDINE-DNA GLYCOSYLASE"/>
    <property type="match status" value="1"/>
</dbReference>
<keyword evidence="4" id="KW-0227">DNA damage</keyword>
<protein>
    <submittedName>
        <fullName evidence="15">Endonuclease</fullName>
    </submittedName>
</protein>
<keyword evidence="15" id="KW-0255">Endonuclease</keyword>
<dbReference type="InterPro" id="IPR012319">
    <property type="entry name" value="FPG_cat"/>
</dbReference>
<evidence type="ECO:0000256" key="3">
    <source>
        <dbReference type="ARBA" id="ARBA00022723"/>
    </source>
</evidence>
<sequence length="243" mass="27921">MEGPSLAILKDEIKHLKGLQIIAAKGISKIDKHDLIGKTIKQFKTWGKHFLIILPDTTIRVHFLMFGSYRIDGEKSGSPQLSLILEGGHEINLYACAIRMIDGKLGDVYDWSADVMSTRWDASRARKKLKSIKGMMISDALLDQNIFSGVGNIIKNEVLFRVMIHPESMVEALPPRKLTAMINEARNYSFDFLRWKKKFELKKHWLIFTKKKCPRCSTPAIKKYTGKAKRRSFFCPNCQTLYR</sequence>
<dbReference type="PANTHER" id="PTHR22993">
    <property type="entry name" value="FORMAMIDOPYRIMIDINE-DNA GLYCOSYLASE"/>
    <property type="match status" value="1"/>
</dbReference>
<feature type="domain" description="FPG-type" evidence="14">
    <location>
        <begin position="206"/>
        <end position="240"/>
    </location>
</feature>
<keyword evidence="11" id="KW-0511">Multifunctional enzyme</keyword>
<evidence type="ECO:0000256" key="9">
    <source>
        <dbReference type="ARBA" id="ARBA00023204"/>
    </source>
</evidence>
<dbReference type="InterPro" id="IPR035937">
    <property type="entry name" value="FPG_N"/>
</dbReference>
<dbReference type="GO" id="GO:0008270">
    <property type="term" value="F:zinc ion binding"/>
    <property type="evidence" value="ECO:0007669"/>
    <property type="project" value="UniProtKB-KW"/>
</dbReference>
<evidence type="ECO:0000256" key="10">
    <source>
        <dbReference type="ARBA" id="ARBA00023239"/>
    </source>
</evidence>
<dbReference type="Gene3D" id="3.20.190.10">
    <property type="entry name" value="MutM-like, N-terminal"/>
    <property type="match status" value="1"/>
</dbReference>
<keyword evidence="8" id="KW-0238">DNA-binding</keyword>
<dbReference type="InterPro" id="IPR010979">
    <property type="entry name" value="Ribosomal_uS13-like_H2TH"/>
</dbReference>
<evidence type="ECO:0000256" key="2">
    <source>
        <dbReference type="ARBA" id="ARBA00009409"/>
    </source>
</evidence>
<comment type="catalytic activity">
    <reaction evidence="1">
        <text>Hydrolysis of DNA containing ring-opened 7-methylguanine residues, releasing 2,6-diamino-4-hydroxy-5-(N-methyl)formamidopyrimidine.</text>
        <dbReference type="EC" id="3.2.2.23"/>
    </reaction>
</comment>
<keyword evidence="5 13" id="KW-0863">Zinc-finger</keyword>
<dbReference type="Proteomes" id="UP000251889">
    <property type="component" value="Unassembled WGS sequence"/>
</dbReference>
<dbReference type="SMART" id="SM00898">
    <property type="entry name" value="Fapy_DNA_glyco"/>
    <property type="match status" value="1"/>
</dbReference>
<evidence type="ECO:0000313" key="16">
    <source>
        <dbReference type="Proteomes" id="UP000251889"/>
    </source>
</evidence>
<accession>A0A364Y0G5</accession>
<evidence type="ECO:0000256" key="1">
    <source>
        <dbReference type="ARBA" id="ARBA00001668"/>
    </source>
</evidence>
<evidence type="ECO:0000256" key="7">
    <source>
        <dbReference type="ARBA" id="ARBA00022833"/>
    </source>
</evidence>
<dbReference type="GO" id="GO:0008534">
    <property type="term" value="F:oxidized purine nucleobase lesion DNA N-glycosylase activity"/>
    <property type="evidence" value="ECO:0007669"/>
    <property type="project" value="UniProtKB-EC"/>
</dbReference>
<reference evidence="15 16" key="1">
    <citation type="submission" date="2018-06" db="EMBL/GenBank/DDBJ databases">
        <title>Chryseolinea flavus sp. nov., a member of the phylum Bacteroidetes isolated from soil.</title>
        <authorList>
            <person name="Li Y."/>
            <person name="Wang J."/>
        </authorList>
    </citation>
    <scope>NUCLEOTIDE SEQUENCE [LARGE SCALE GENOMIC DNA]</scope>
    <source>
        <strain evidence="15 16">SDU1-6</strain>
    </source>
</reference>
<keyword evidence="12" id="KW-0326">Glycosidase</keyword>
<dbReference type="GO" id="GO:0016829">
    <property type="term" value="F:lyase activity"/>
    <property type="evidence" value="ECO:0007669"/>
    <property type="project" value="UniProtKB-KW"/>
</dbReference>
<dbReference type="PROSITE" id="PS51066">
    <property type="entry name" value="ZF_FPG_2"/>
    <property type="match status" value="1"/>
</dbReference>
<keyword evidence="15" id="KW-0540">Nuclease</keyword>
<dbReference type="EMBL" id="QMFY01000008">
    <property type="protein sequence ID" value="RAW00081.1"/>
    <property type="molecule type" value="Genomic_DNA"/>
</dbReference>
<comment type="caution">
    <text evidence="15">The sequence shown here is derived from an EMBL/GenBank/DDBJ whole genome shotgun (WGS) entry which is preliminary data.</text>
</comment>
<dbReference type="RefSeq" id="WP_112747919.1">
    <property type="nucleotide sequence ID" value="NZ_QMFY01000008.1"/>
</dbReference>
<dbReference type="GO" id="GO:0006284">
    <property type="term" value="P:base-excision repair"/>
    <property type="evidence" value="ECO:0007669"/>
    <property type="project" value="InterPro"/>
</dbReference>
<keyword evidence="7" id="KW-0862">Zinc</keyword>
<dbReference type="Gene3D" id="1.10.8.50">
    <property type="match status" value="1"/>
</dbReference>
<keyword evidence="9" id="KW-0234">DNA repair</keyword>
<keyword evidence="10" id="KW-0456">Lyase</keyword>
<comment type="similarity">
    <text evidence="2">Belongs to the FPG family.</text>
</comment>
<evidence type="ECO:0000256" key="13">
    <source>
        <dbReference type="PROSITE-ProRule" id="PRU00391"/>
    </source>
</evidence>
<dbReference type="InterPro" id="IPR015886">
    <property type="entry name" value="H2TH_FPG"/>
</dbReference>
<evidence type="ECO:0000256" key="12">
    <source>
        <dbReference type="ARBA" id="ARBA00023295"/>
    </source>
</evidence>
<gene>
    <name evidence="15" type="ORF">DQQ10_16150</name>
</gene>
<dbReference type="SUPFAM" id="SSF81624">
    <property type="entry name" value="N-terminal domain of MutM-like DNA repair proteins"/>
    <property type="match status" value="1"/>
</dbReference>
<evidence type="ECO:0000256" key="4">
    <source>
        <dbReference type="ARBA" id="ARBA00022763"/>
    </source>
</evidence>
<organism evidence="15 16">
    <name type="scientific">Pseudochryseolinea flava</name>
    <dbReference type="NCBI Taxonomy" id="2059302"/>
    <lineage>
        <taxon>Bacteria</taxon>
        <taxon>Pseudomonadati</taxon>
        <taxon>Bacteroidota</taxon>
        <taxon>Cytophagia</taxon>
        <taxon>Cytophagales</taxon>
        <taxon>Fulvivirgaceae</taxon>
        <taxon>Pseudochryseolinea</taxon>
    </lineage>
</organism>
<evidence type="ECO:0000256" key="5">
    <source>
        <dbReference type="ARBA" id="ARBA00022771"/>
    </source>
</evidence>
<proteinExistence type="inferred from homology"/>
<keyword evidence="3" id="KW-0479">Metal-binding</keyword>
<evidence type="ECO:0000256" key="8">
    <source>
        <dbReference type="ARBA" id="ARBA00023125"/>
    </source>
</evidence>
<keyword evidence="6" id="KW-0378">Hydrolase</keyword>
<dbReference type="SUPFAM" id="SSF46946">
    <property type="entry name" value="S13-like H2TH domain"/>
    <property type="match status" value="1"/>
</dbReference>
<dbReference type="GO" id="GO:0003906">
    <property type="term" value="F:DNA-(apurinic or apyrimidinic site) endonuclease activity"/>
    <property type="evidence" value="ECO:0007669"/>
    <property type="project" value="InterPro"/>
</dbReference>
<dbReference type="Pfam" id="PF06831">
    <property type="entry name" value="H2TH"/>
    <property type="match status" value="1"/>
</dbReference>
<dbReference type="AlphaFoldDB" id="A0A364Y0G5"/>
<dbReference type="SMART" id="SM01232">
    <property type="entry name" value="H2TH"/>
    <property type="match status" value="1"/>
</dbReference>
<dbReference type="GO" id="GO:0003684">
    <property type="term" value="F:damaged DNA binding"/>
    <property type="evidence" value="ECO:0007669"/>
    <property type="project" value="InterPro"/>
</dbReference>
<evidence type="ECO:0000259" key="14">
    <source>
        <dbReference type="PROSITE" id="PS51066"/>
    </source>
</evidence>